<keyword evidence="2 5" id="KW-0963">Cytoplasm</keyword>
<dbReference type="GO" id="GO:0048500">
    <property type="term" value="C:signal recognition particle"/>
    <property type="evidence" value="ECO:0007669"/>
    <property type="project" value="UniProtKB-UniRule"/>
</dbReference>
<evidence type="ECO:0000256" key="2">
    <source>
        <dbReference type="ARBA" id="ARBA00022490"/>
    </source>
</evidence>
<keyword evidence="3 5" id="KW-0733">Signal recognition particle</keyword>
<comment type="similarity">
    <text evidence="5">Belongs to the SRP19 family.</text>
</comment>
<dbReference type="HAMAP" id="MF_00305">
    <property type="entry name" value="SRP19"/>
    <property type="match status" value="1"/>
</dbReference>
<keyword evidence="5" id="KW-0694">RNA-binding</keyword>
<comment type="subcellular location">
    <subcellularLocation>
        <location evidence="1 5">Cytoplasm</location>
    </subcellularLocation>
</comment>
<dbReference type="Gene3D" id="3.30.56.30">
    <property type="entry name" value="Signal recognition particle, SRP19-like subunit"/>
    <property type="match status" value="1"/>
</dbReference>
<dbReference type="Pfam" id="PF01922">
    <property type="entry name" value="SRP19"/>
    <property type="match status" value="1"/>
</dbReference>
<accession>A0A8J8PCD9</accession>
<comment type="subunit">
    <text evidence="5">Part of the signal recognition particle protein translocation system, which is composed of SRP and FtsY. Archaeal SRP consists of a 7S RNA molecule of 300 nucleotides and two protein subunits: SRP54 and SRP19.</text>
</comment>
<keyword evidence="4 5" id="KW-0687">Ribonucleoprotein</keyword>
<dbReference type="InterPro" id="IPR036521">
    <property type="entry name" value="SRP19-like_sf"/>
</dbReference>
<dbReference type="AlphaFoldDB" id="A0A8J8PCD9"/>
<dbReference type="InterPro" id="IPR022938">
    <property type="entry name" value="SRP19_arc-type"/>
</dbReference>
<dbReference type="SUPFAM" id="SSF69695">
    <property type="entry name" value="SRP19"/>
    <property type="match status" value="1"/>
</dbReference>
<evidence type="ECO:0000313" key="6">
    <source>
        <dbReference type="EMBL" id="TQS81202.1"/>
    </source>
</evidence>
<evidence type="ECO:0000256" key="1">
    <source>
        <dbReference type="ARBA" id="ARBA00004496"/>
    </source>
</evidence>
<dbReference type="GO" id="GO:0008312">
    <property type="term" value="F:7S RNA binding"/>
    <property type="evidence" value="ECO:0007669"/>
    <property type="project" value="UniProtKB-UniRule"/>
</dbReference>
<dbReference type="EMBL" id="LVVT01000024">
    <property type="protein sequence ID" value="TQS81202.1"/>
    <property type="molecule type" value="Genomic_DNA"/>
</dbReference>
<dbReference type="GeneID" id="41322923"/>
<name>A0A8J8PCD9_9ARCH</name>
<evidence type="ECO:0000256" key="5">
    <source>
        <dbReference type="HAMAP-Rule" id="MF_00305"/>
    </source>
</evidence>
<gene>
    <name evidence="5" type="primary">srp19</name>
    <name evidence="6" type="ORF">A3207_04830</name>
</gene>
<dbReference type="RefSeq" id="WP_020448400.1">
    <property type="nucleotide sequence ID" value="NZ_CAYAXV010000002.1"/>
</dbReference>
<dbReference type="Proteomes" id="UP000752814">
    <property type="component" value="Unassembled WGS sequence"/>
</dbReference>
<protein>
    <recommendedName>
        <fullName evidence="5">Signal recognition particle 19 kDa protein</fullName>
        <shortName evidence="5">SRP19</shortName>
    </recommendedName>
</protein>
<organism evidence="6 7">
    <name type="scientific">Candidatus Methanomassiliicoccus intestinalis</name>
    <dbReference type="NCBI Taxonomy" id="1406512"/>
    <lineage>
        <taxon>Archaea</taxon>
        <taxon>Methanobacteriati</taxon>
        <taxon>Thermoplasmatota</taxon>
        <taxon>Thermoplasmata</taxon>
        <taxon>Methanomassiliicoccales</taxon>
        <taxon>Methanomassiliicoccaceae</taxon>
        <taxon>Methanomassiliicoccus</taxon>
    </lineage>
</organism>
<evidence type="ECO:0000256" key="3">
    <source>
        <dbReference type="ARBA" id="ARBA00023135"/>
    </source>
</evidence>
<dbReference type="PANTHER" id="PTHR17453">
    <property type="entry name" value="SIGNAL RECOGNITION PARTICLE 19 KD PROTEIN"/>
    <property type="match status" value="1"/>
</dbReference>
<dbReference type="GO" id="GO:0006617">
    <property type="term" value="P:SRP-dependent cotranslational protein targeting to membrane, signal sequence recognition"/>
    <property type="evidence" value="ECO:0007669"/>
    <property type="project" value="TreeGrafter"/>
</dbReference>
<comment type="caution">
    <text evidence="6">The sequence shown here is derived from an EMBL/GenBank/DDBJ whole genome shotgun (WGS) entry which is preliminary data.</text>
</comment>
<evidence type="ECO:0000313" key="7">
    <source>
        <dbReference type="Proteomes" id="UP000752814"/>
    </source>
</evidence>
<comment type="function">
    <text evidence="5">Involved in targeting and insertion of nascent membrane proteins into the cytoplasmic membrane. Binds directly to 7S RNA and mediates binding of the 54 kDa subunit of the SRP.</text>
</comment>
<sequence length="97" mass="11296">MAFDADKAWVLWPEYFDSSRSRSQGRRVPKELSIQNPQMENIIKAVDTLQLGHKMEEGKSYPAAWWNKQGLLLVENNMPKNELLIKVAQKLKKIQKN</sequence>
<dbReference type="OMA" id="IWPAYID"/>
<reference evidence="6" key="1">
    <citation type="submission" date="2016-03" db="EMBL/GenBank/DDBJ databases">
        <authorList>
            <person name="Borrel G."/>
            <person name="Mccann A."/>
            <person name="O'Toole P.W."/>
        </authorList>
    </citation>
    <scope>NUCLEOTIDE SEQUENCE</scope>
    <source>
        <strain evidence="6">183</strain>
    </source>
</reference>
<evidence type="ECO:0000256" key="4">
    <source>
        <dbReference type="ARBA" id="ARBA00023274"/>
    </source>
</evidence>
<proteinExistence type="inferred from homology"/>
<dbReference type="PANTHER" id="PTHR17453:SF0">
    <property type="entry name" value="SIGNAL RECOGNITION PARTICLE 19 KDA PROTEIN"/>
    <property type="match status" value="1"/>
</dbReference>
<dbReference type="InterPro" id="IPR002778">
    <property type="entry name" value="Signal_recog_particle_SRP19"/>
</dbReference>